<evidence type="ECO:0000313" key="2">
    <source>
        <dbReference type="Proteomes" id="UP000694570"/>
    </source>
</evidence>
<proteinExistence type="predicted"/>
<dbReference type="AlphaFoldDB" id="A0A8D0V450"/>
<protein>
    <submittedName>
        <fullName evidence="1">Uncharacterized protein</fullName>
    </submittedName>
</protein>
<evidence type="ECO:0000313" key="1">
    <source>
        <dbReference type="Ensembl" id="ENSSSCP00030000269.1"/>
    </source>
</evidence>
<dbReference type="Proteomes" id="UP000694570">
    <property type="component" value="Unplaced"/>
</dbReference>
<dbReference type="Ensembl" id="ENSSSCT00030000479.1">
    <property type="protein sequence ID" value="ENSSSCP00030000269.1"/>
    <property type="gene ID" value="ENSSSCG00030000321.1"/>
</dbReference>
<sequence length="163" mass="17924">MVNGIASLISLSDLSLLVYRNGIDFCVLILHAVISPNSWMSSSSFLVETLGSLGLVSCHLANRDSFTSSFPMWIPVISFTSPIAMARTSKTMLKSSGESGHPCPVPDLSGNSFSFSPLRMNVSCGFVIYGLYHVEVGSRYAHFLKGFYQKWVLDLDKGFFCVY</sequence>
<accession>A0A8D0V450</accession>
<organism evidence="1 2">
    <name type="scientific">Sus scrofa</name>
    <name type="common">Pig</name>
    <dbReference type="NCBI Taxonomy" id="9823"/>
    <lineage>
        <taxon>Eukaryota</taxon>
        <taxon>Metazoa</taxon>
        <taxon>Chordata</taxon>
        <taxon>Craniata</taxon>
        <taxon>Vertebrata</taxon>
        <taxon>Euteleostomi</taxon>
        <taxon>Mammalia</taxon>
        <taxon>Eutheria</taxon>
        <taxon>Laurasiatheria</taxon>
        <taxon>Artiodactyla</taxon>
        <taxon>Suina</taxon>
        <taxon>Suidae</taxon>
        <taxon>Sus</taxon>
    </lineage>
</organism>
<name>A0A8D0V450_PIG</name>
<reference evidence="1" key="1">
    <citation type="submission" date="2025-08" db="UniProtKB">
        <authorList>
            <consortium name="Ensembl"/>
        </authorList>
    </citation>
    <scope>IDENTIFICATION</scope>
</reference>